<dbReference type="SUPFAM" id="SSF55785">
    <property type="entry name" value="PYP-like sensor domain (PAS domain)"/>
    <property type="match status" value="1"/>
</dbReference>
<evidence type="ECO:0000256" key="3">
    <source>
        <dbReference type="ARBA" id="ARBA00022553"/>
    </source>
</evidence>
<evidence type="ECO:0000313" key="7">
    <source>
        <dbReference type="Proteomes" id="UP000664399"/>
    </source>
</evidence>
<dbReference type="SUPFAM" id="SSF47384">
    <property type="entry name" value="Homodimeric domain of signal transducing histidine kinase"/>
    <property type="match status" value="1"/>
</dbReference>
<sequence length="445" mass="48697">MTPDRTPEHTHPMEEDRATWLTIMDKMDETWSQLVGQQVELEQKNSALEEAHALIASVFDSMSDLLIACDTTLRIVRCNRAAQEALASGKSLIGQPLSALIAPDSPISIETLSRRLTDRQRLEDQGITLKTPSGAQPFSVNSAILRDSHHRVSGMVLAARPLGELRRAYDELDRAHKSLQQAQTQLVQAEKMASLGRLVAGVAHELNNPISFVYGNALTLRRFTRRIETYLSALHAGHTPEQLATIRREQNIDIVLNELDGSLAGITEGAERVRDIVADLRRFSSERRAHDAPCDLGQIARKAVNWVLSTCGRDIATTLDITSALEVEGHSGQLQQVIMNLVQNAVDAMDTTPEPHLRISAHQQNGQVILEVADNGPGFTEDIAPRIFDPFFTTKPVGKGTGLGLAICYRTVHEHGGTLQARSIPEQGACMTITLPAHAPGETAP</sequence>
<dbReference type="Proteomes" id="UP000664399">
    <property type="component" value="Unassembled WGS sequence"/>
</dbReference>
<dbReference type="CDD" id="cd00082">
    <property type="entry name" value="HisKA"/>
    <property type="match status" value="1"/>
</dbReference>
<evidence type="ECO:0000256" key="4">
    <source>
        <dbReference type="SAM" id="Coils"/>
    </source>
</evidence>
<evidence type="ECO:0000259" key="5">
    <source>
        <dbReference type="PROSITE" id="PS50109"/>
    </source>
</evidence>
<keyword evidence="4" id="KW-0175">Coiled coil</keyword>
<dbReference type="InterPro" id="IPR005467">
    <property type="entry name" value="His_kinase_dom"/>
</dbReference>
<dbReference type="PANTHER" id="PTHR43065">
    <property type="entry name" value="SENSOR HISTIDINE KINASE"/>
    <property type="match status" value="1"/>
</dbReference>
<dbReference type="SMART" id="SM00388">
    <property type="entry name" value="HisKA"/>
    <property type="match status" value="1"/>
</dbReference>
<dbReference type="Pfam" id="PF02518">
    <property type="entry name" value="HATPase_c"/>
    <property type="match status" value="1"/>
</dbReference>
<evidence type="ECO:0000256" key="1">
    <source>
        <dbReference type="ARBA" id="ARBA00000085"/>
    </source>
</evidence>
<dbReference type="Pfam" id="PF08448">
    <property type="entry name" value="PAS_4"/>
    <property type="match status" value="1"/>
</dbReference>
<dbReference type="PANTHER" id="PTHR43065:SF42">
    <property type="entry name" value="TWO-COMPONENT SENSOR PPRA"/>
    <property type="match status" value="1"/>
</dbReference>
<keyword evidence="7" id="KW-1185">Reference proteome</keyword>
<dbReference type="PROSITE" id="PS50109">
    <property type="entry name" value="HIS_KIN"/>
    <property type="match status" value="1"/>
</dbReference>
<dbReference type="SUPFAM" id="SSF55874">
    <property type="entry name" value="ATPase domain of HSP90 chaperone/DNA topoisomerase II/histidine kinase"/>
    <property type="match status" value="1"/>
</dbReference>
<evidence type="ECO:0000313" key="6">
    <source>
        <dbReference type="EMBL" id="MBO1328183.1"/>
    </source>
</evidence>
<dbReference type="RefSeq" id="WP_207854026.1">
    <property type="nucleotide sequence ID" value="NZ_JAFVMG010000005.1"/>
</dbReference>
<protein>
    <recommendedName>
        <fullName evidence="2">histidine kinase</fullName>
        <ecNumber evidence="2">2.7.13.3</ecNumber>
    </recommendedName>
</protein>
<reference evidence="6 7" key="1">
    <citation type="submission" date="2021-03" db="EMBL/GenBank/DDBJ databases">
        <title>The complete genome sequence of Acetobacter suratthaniensis TBRC 1719.</title>
        <authorList>
            <person name="Charoenyingcharoen P."/>
            <person name="Yukphan P."/>
        </authorList>
    </citation>
    <scope>NUCLEOTIDE SEQUENCE [LARGE SCALE GENOMIC DNA]</scope>
    <source>
        <strain evidence="6 7">TBRC 1719</strain>
    </source>
</reference>
<accession>A0ABS3LLD8</accession>
<feature type="domain" description="Histidine kinase" evidence="5">
    <location>
        <begin position="201"/>
        <end position="439"/>
    </location>
</feature>
<proteinExistence type="predicted"/>
<dbReference type="Gene3D" id="3.30.565.10">
    <property type="entry name" value="Histidine kinase-like ATPase, C-terminal domain"/>
    <property type="match status" value="1"/>
</dbReference>
<comment type="caution">
    <text evidence="6">The sequence shown here is derived from an EMBL/GenBank/DDBJ whole genome shotgun (WGS) entry which is preliminary data.</text>
</comment>
<feature type="coiled-coil region" evidence="4">
    <location>
        <begin position="162"/>
        <end position="192"/>
    </location>
</feature>
<organism evidence="6 7">
    <name type="scientific">Acetobacter suratthaniensis</name>
    <dbReference type="NCBI Taxonomy" id="1502841"/>
    <lineage>
        <taxon>Bacteria</taxon>
        <taxon>Pseudomonadati</taxon>
        <taxon>Pseudomonadota</taxon>
        <taxon>Alphaproteobacteria</taxon>
        <taxon>Acetobacterales</taxon>
        <taxon>Acetobacteraceae</taxon>
        <taxon>Acetobacter</taxon>
    </lineage>
</organism>
<name>A0ABS3LLD8_9PROT</name>
<evidence type="ECO:0000256" key="2">
    <source>
        <dbReference type="ARBA" id="ARBA00012438"/>
    </source>
</evidence>
<dbReference type="Gene3D" id="1.10.287.130">
    <property type="match status" value="1"/>
</dbReference>
<dbReference type="InterPro" id="IPR003594">
    <property type="entry name" value="HATPase_dom"/>
</dbReference>
<dbReference type="InterPro" id="IPR000014">
    <property type="entry name" value="PAS"/>
</dbReference>
<dbReference type="Gene3D" id="3.30.450.20">
    <property type="entry name" value="PAS domain"/>
    <property type="match status" value="1"/>
</dbReference>
<dbReference type="CDD" id="cd00130">
    <property type="entry name" value="PAS"/>
    <property type="match status" value="1"/>
</dbReference>
<dbReference type="EC" id="2.7.13.3" evidence="2"/>
<dbReference type="SMART" id="SM00387">
    <property type="entry name" value="HATPase_c"/>
    <property type="match status" value="1"/>
</dbReference>
<dbReference type="InterPro" id="IPR035965">
    <property type="entry name" value="PAS-like_dom_sf"/>
</dbReference>
<dbReference type="EMBL" id="JAFVMG010000005">
    <property type="protein sequence ID" value="MBO1328183.1"/>
    <property type="molecule type" value="Genomic_DNA"/>
</dbReference>
<dbReference type="InterPro" id="IPR036890">
    <property type="entry name" value="HATPase_C_sf"/>
</dbReference>
<dbReference type="InterPro" id="IPR013656">
    <property type="entry name" value="PAS_4"/>
</dbReference>
<dbReference type="PRINTS" id="PR00344">
    <property type="entry name" value="BCTRLSENSOR"/>
</dbReference>
<dbReference type="InterPro" id="IPR004358">
    <property type="entry name" value="Sig_transdc_His_kin-like_C"/>
</dbReference>
<keyword evidence="3" id="KW-0597">Phosphoprotein</keyword>
<dbReference type="SMART" id="SM00091">
    <property type="entry name" value="PAS"/>
    <property type="match status" value="1"/>
</dbReference>
<gene>
    <name evidence="6" type="ORF">J2D75_06800</name>
</gene>
<dbReference type="InterPro" id="IPR036097">
    <property type="entry name" value="HisK_dim/P_sf"/>
</dbReference>
<dbReference type="InterPro" id="IPR003661">
    <property type="entry name" value="HisK_dim/P_dom"/>
</dbReference>
<comment type="catalytic activity">
    <reaction evidence="1">
        <text>ATP + protein L-histidine = ADP + protein N-phospho-L-histidine.</text>
        <dbReference type="EC" id="2.7.13.3"/>
    </reaction>
</comment>